<accession>A0A096D6P3</accession>
<dbReference type="EMBL" id="ADLO01000114">
    <property type="protein sequence ID" value="KGF53229.1"/>
    <property type="molecule type" value="Genomic_DNA"/>
</dbReference>
<dbReference type="AlphaFoldDB" id="A0A096D6P3"/>
<gene>
    <name evidence="1" type="ORF">HMPREF9460_03738</name>
</gene>
<keyword evidence="2" id="KW-1185">Reference proteome</keyword>
<name>A0A096D6P3_FLAPL</name>
<proteinExistence type="predicted"/>
<dbReference type="PATRIC" id="fig|742738.3.peg.3848"/>
<protein>
    <submittedName>
        <fullName evidence="1">Uncharacterized protein</fullName>
    </submittedName>
</protein>
<dbReference type="HOGENOM" id="CLU_968754_0_0_9"/>
<dbReference type="eggNOG" id="ENOG503067M">
    <property type="taxonomic scope" value="Bacteria"/>
</dbReference>
<dbReference type="NCBIfam" id="NF045478">
    <property type="entry name" value="XF1762_fam"/>
    <property type="match status" value="1"/>
</dbReference>
<reference evidence="1 2" key="1">
    <citation type="submission" date="2011-08" db="EMBL/GenBank/DDBJ databases">
        <title>The Genome Sequence of Clostridium orbiscindens 1_3_50AFAA.</title>
        <authorList>
            <consortium name="The Broad Institute Genome Sequencing Platform"/>
            <person name="Earl A."/>
            <person name="Ward D."/>
            <person name="Feldgarden M."/>
            <person name="Gevers D."/>
            <person name="Daigneault M."/>
            <person name="Strauss J."/>
            <person name="Allen-Vercoe E."/>
            <person name="Young S.K."/>
            <person name="Zeng Q."/>
            <person name="Gargeya S."/>
            <person name="Fitzgerald M."/>
            <person name="Haas B."/>
            <person name="Abouelleil A."/>
            <person name="Alvarado L."/>
            <person name="Arachchi H.M."/>
            <person name="Berlin A."/>
            <person name="Brown A."/>
            <person name="Chapman S.B."/>
            <person name="Chen Z."/>
            <person name="Dunbar C."/>
            <person name="Freedman E."/>
            <person name="Gearin G."/>
            <person name="Gellesch M."/>
            <person name="Goldberg J."/>
            <person name="Griggs A."/>
            <person name="Gujja S."/>
            <person name="Heiman D."/>
            <person name="Howarth C."/>
            <person name="Larson L."/>
            <person name="Lui A."/>
            <person name="MacDonald P.J.P."/>
            <person name="Montmayeur A."/>
            <person name="Murphy C."/>
            <person name="Neiman D."/>
            <person name="Pearson M."/>
            <person name="Priest M."/>
            <person name="Roberts A."/>
            <person name="Saif S."/>
            <person name="Shea T."/>
            <person name="Shenoy N."/>
            <person name="Sisk P."/>
            <person name="Stolte C."/>
            <person name="Sykes S."/>
            <person name="Wortman J."/>
            <person name="Nusbaum C."/>
            <person name="Birren B."/>
        </authorList>
    </citation>
    <scope>NUCLEOTIDE SEQUENCE [LARGE SCALE GENOMIC DNA]</scope>
    <source>
        <strain evidence="1 2">1_3_50AFAA</strain>
    </source>
</reference>
<evidence type="ECO:0000313" key="1">
    <source>
        <dbReference type="EMBL" id="KGF53229.1"/>
    </source>
</evidence>
<dbReference type="Proteomes" id="UP000029585">
    <property type="component" value="Unassembled WGS sequence"/>
</dbReference>
<evidence type="ECO:0000313" key="2">
    <source>
        <dbReference type="Proteomes" id="UP000029585"/>
    </source>
</evidence>
<organism evidence="1 2">
    <name type="scientific">Flavonifractor plautii 1_3_50AFAA</name>
    <dbReference type="NCBI Taxonomy" id="742738"/>
    <lineage>
        <taxon>Bacteria</taxon>
        <taxon>Bacillati</taxon>
        <taxon>Bacillota</taxon>
        <taxon>Clostridia</taxon>
        <taxon>Eubacteriales</taxon>
        <taxon>Oscillospiraceae</taxon>
        <taxon>Flavonifractor</taxon>
    </lineage>
</organism>
<dbReference type="InterPro" id="IPR053780">
    <property type="entry name" value="Gp66-like"/>
</dbReference>
<dbReference type="RefSeq" id="WP_157838683.1">
    <property type="nucleotide sequence ID" value="NZ_KN174167.1"/>
</dbReference>
<comment type="caution">
    <text evidence="1">The sequence shown here is derived from an EMBL/GenBank/DDBJ whole genome shotgun (WGS) entry which is preliminary data.</text>
</comment>
<sequence length="287" mass="31904">MYTEPHTTPWAGLHTFIVHLGPQSCRCPGLLSEAAFDCVMDALNWRMPYHLRAFHCSSPETAAANPVLRAMPEFSAPLEAVLFTAPAAPMRLKDKRRKQTLSVRSKYGDYALAETEDGYGRLYHVDGITSSLIVRLEACPITLQEASAYVEAHHRHNAGPKFHKFSLCLRAPGEVEPVGVAIASIPKARCQMDGVTLEINRCCADPRYADVCSNLYARTIRIGREMGYTRFLTYTLPEESGSSLRAVGFQVDGVVHSPFGGWNAPSRPRSTRRYPSGDKVRWVLHTP</sequence>